<dbReference type="Proteomes" id="UP000620124">
    <property type="component" value="Unassembled WGS sequence"/>
</dbReference>
<feature type="region of interest" description="Disordered" evidence="6">
    <location>
        <begin position="531"/>
        <end position="557"/>
    </location>
</feature>
<dbReference type="InterPro" id="IPR052035">
    <property type="entry name" value="ZnF_BED_domain_contain"/>
</dbReference>
<keyword evidence="4" id="KW-0862">Zinc</keyword>
<organism evidence="8 9">
    <name type="scientific">Mycena venus</name>
    <dbReference type="NCBI Taxonomy" id="2733690"/>
    <lineage>
        <taxon>Eukaryota</taxon>
        <taxon>Fungi</taxon>
        <taxon>Dikarya</taxon>
        <taxon>Basidiomycota</taxon>
        <taxon>Agaricomycotina</taxon>
        <taxon>Agaricomycetes</taxon>
        <taxon>Agaricomycetidae</taxon>
        <taxon>Agaricales</taxon>
        <taxon>Marasmiineae</taxon>
        <taxon>Mycenaceae</taxon>
        <taxon>Mycena</taxon>
    </lineage>
</organism>
<sequence length="923" mass="103787">MSDQCAVGPDGKLLNAKDIIWFNDPDDAAPISSPSSSLAPTSIKDFFTPAPRRSTRNPVPSARVTDPNNAETRKRKADSVLLDSRSAARVRHTSAKSNTTEHSEHTEPEDDVDMDDATTSPNSHGSDNSGDEADEEEEGDPLTEYLRTKAFGEADIEAMKRPLKASATADIQLMYSYEEVKDPHTGELVKGHWCKLCKIGKKPFKDAFFKGGVSTRRAHIKRCDLIFLVLNGSYLLLKLKGIPVTMTFITASARKNGIPEHHYAVPENKGIERQGTLDGFATQTRIPSFTNAGFIDHLCELIVTEDGAFRLVDKPAFRRMCQYLRPSLTENQMPHRTMIRDEMEDRARIVIGRVREKLQTVPGLISFTFDTWTSEMGAPYLGVTGHYIDAPRENPMAWELRSEELAYTPLHGNHSGANMSKILLNTLDRYDIRGKVGWFTADNATNNDTALVALAEVLNADTDETQTATWDPIEHRVRCMEHAVHLGAGHFISDVSPMSAKAVLAKVKRMRAKLRKDNPDLDLDELDALVQDDGSSDGEEDNEDQGEDEEAEKIAAGDAIRKSPQAQAYFAKTCRGLDIPVLQLLGCIRTRWASLYSFLDRILLLQKAFLSAVNQFAITADESDEVPDLEGKNYADFKLTKLDWIKIRKMHEVLEVPAKIQQSFSSAKFPTVWRTLPLLEFLQQSWRNMAATTKFADMKDSIDRGLENLEKWYRKTEESDVYFICLALDPNYKTEYAEHQWDSEAFIHAMETFKAKFDLYYKPPAIQASVSIDAESSGGQVQYGHSWMRAAVKNRRAADCARVDPREELRAYISAPLENTDDVIAWWGHHSEQYPTLSRMARDYLAIQGSATPSERAFSSGALTATRRRNRLSPEMFEALQLLKSAYRNGHIEASEEARNRVIDFLDVFDGEDDTDEVSRGMV</sequence>
<protein>
    <submittedName>
        <fullName evidence="8">HAT family dimerization domain-containing protein</fullName>
    </submittedName>
</protein>
<keyword evidence="5" id="KW-0539">Nucleus</keyword>
<feature type="compositionally biased region" description="Acidic residues" evidence="6">
    <location>
        <begin position="129"/>
        <end position="141"/>
    </location>
</feature>
<reference evidence="8" key="1">
    <citation type="submission" date="2020-05" db="EMBL/GenBank/DDBJ databases">
        <title>Mycena genomes resolve the evolution of fungal bioluminescence.</title>
        <authorList>
            <person name="Tsai I.J."/>
        </authorList>
    </citation>
    <scope>NUCLEOTIDE SEQUENCE</scope>
    <source>
        <strain evidence="8">CCC161011</strain>
    </source>
</reference>
<feature type="domain" description="HAT C-terminal dimerisation" evidence="7">
    <location>
        <begin position="808"/>
        <end position="885"/>
    </location>
</feature>
<dbReference type="PANTHER" id="PTHR46481:SF10">
    <property type="entry name" value="ZINC FINGER BED DOMAIN-CONTAINING PROTEIN 39"/>
    <property type="match status" value="1"/>
</dbReference>
<evidence type="ECO:0000256" key="6">
    <source>
        <dbReference type="SAM" id="MobiDB-lite"/>
    </source>
</evidence>
<feature type="compositionally biased region" description="Acidic residues" evidence="6">
    <location>
        <begin position="534"/>
        <end position="551"/>
    </location>
</feature>
<comment type="subcellular location">
    <subcellularLocation>
        <location evidence="1">Nucleus</location>
    </subcellularLocation>
</comment>
<evidence type="ECO:0000256" key="4">
    <source>
        <dbReference type="ARBA" id="ARBA00022833"/>
    </source>
</evidence>
<dbReference type="Pfam" id="PF05699">
    <property type="entry name" value="Dimer_Tnp_hAT"/>
    <property type="match status" value="1"/>
</dbReference>
<comment type="caution">
    <text evidence="8">The sequence shown here is derived from an EMBL/GenBank/DDBJ whole genome shotgun (WGS) entry which is preliminary data.</text>
</comment>
<proteinExistence type="predicted"/>
<dbReference type="SUPFAM" id="SSF53098">
    <property type="entry name" value="Ribonuclease H-like"/>
    <property type="match status" value="1"/>
</dbReference>
<keyword evidence="9" id="KW-1185">Reference proteome</keyword>
<dbReference type="EMBL" id="JACAZI010000003">
    <property type="protein sequence ID" value="KAF7364500.1"/>
    <property type="molecule type" value="Genomic_DNA"/>
</dbReference>
<dbReference type="OrthoDB" id="3058553at2759"/>
<feature type="region of interest" description="Disordered" evidence="6">
    <location>
        <begin position="24"/>
        <end position="141"/>
    </location>
</feature>
<evidence type="ECO:0000256" key="5">
    <source>
        <dbReference type="ARBA" id="ARBA00023242"/>
    </source>
</evidence>
<evidence type="ECO:0000313" key="9">
    <source>
        <dbReference type="Proteomes" id="UP000620124"/>
    </source>
</evidence>
<keyword evidence="2" id="KW-0479">Metal-binding</keyword>
<evidence type="ECO:0000259" key="7">
    <source>
        <dbReference type="Pfam" id="PF05699"/>
    </source>
</evidence>
<keyword evidence="3" id="KW-0863">Zinc-finger</keyword>
<dbReference type="InterPro" id="IPR012337">
    <property type="entry name" value="RNaseH-like_sf"/>
</dbReference>
<name>A0A8H6YNS7_9AGAR</name>
<dbReference type="PANTHER" id="PTHR46481">
    <property type="entry name" value="ZINC FINGER BED DOMAIN-CONTAINING PROTEIN 4"/>
    <property type="match status" value="1"/>
</dbReference>
<evidence type="ECO:0000256" key="1">
    <source>
        <dbReference type="ARBA" id="ARBA00004123"/>
    </source>
</evidence>
<evidence type="ECO:0000256" key="2">
    <source>
        <dbReference type="ARBA" id="ARBA00022723"/>
    </source>
</evidence>
<evidence type="ECO:0000313" key="8">
    <source>
        <dbReference type="EMBL" id="KAF7364500.1"/>
    </source>
</evidence>
<feature type="compositionally biased region" description="Low complexity" evidence="6">
    <location>
        <begin position="28"/>
        <end position="42"/>
    </location>
</feature>
<dbReference type="GO" id="GO:0005634">
    <property type="term" value="C:nucleus"/>
    <property type="evidence" value="ECO:0007669"/>
    <property type="project" value="UniProtKB-SubCell"/>
</dbReference>
<feature type="compositionally biased region" description="Acidic residues" evidence="6">
    <location>
        <begin position="107"/>
        <end position="116"/>
    </location>
</feature>
<dbReference type="GO" id="GO:0008270">
    <property type="term" value="F:zinc ion binding"/>
    <property type="evidence" value="ECO:0007669"/>
    <property type="project" value="UniProtKB-KW"/>
</dbReference>
<evidence type="ECO:0000256" key="3">
    <source>
        <dbReference type="ARBA" id="ARBA00022771"/>
    </source>
</evidence>
<dbReference type="InterPro" id="IPR008906">
    <property type="entry name" value="HATC_C_dom"/>
</dbReference>
<dbReference type="AlphaFoldDB" id="A0A8H6YNS7"/>
<accession>A0A8H6YNS7</accession>
<gene>
    <name evidence="8" type="ORF">MVEN_00318700</name>
</gene>
<dbReference type="GO" id="GO:0046983">
    <property type="term" value="F:protein dimerization activity"/>
    <property type="evidence" value="ECO:0007669"/>
    <property type="project" value="InterPro"/>
</dbReference>